<dbReference type="PANTHER" id="PTHR36439">
    <property type="entry name" value="BLL4334 PROTEIN"/>
    <property type="match status" value="1"/>
</dbReference>
<dbReference type="Pfam" id="PF08002">
    <property type="entry name" value="DUF1697"/>
    <property type="match status" value="1"/>
</dbReference>
<evidence type="ECO:0000313" key="1">
    <source>
        <dbReference type="EMBL" id="GGR01674.1"/>
    </source>
</evidence>
<sequence length="172" mass="18444">MTTVALLRGINVGGHHKVPMTALKSVFERLELTGVQTYIQSGNVVFDGDIGRPALEAALLQSFGFPVAVLLRSAAQWQDIIGRNPYPLQAGADGSKVHLTLLDAVPTQAGLAAFGAVPSGADEWTHSGLEVYLHTPDGMGRTKLNPDRLKVTTTTRNWRTVLRLGEMLSGKS</sequence>
<reference evidence="1" key="2">
    <citation type="submission" date="2020-09" db="EMBL/GenBank/DDBJ databases">
        <authorList>
            <person name="Sun Q."/>
            <person name="Ohkuma M."/>
        </authorList>
    </citation>
    <scope>NUCLEOTIDE SEQUENCE</scope>
    <source>
        <strain evidence="1">JCM 31311</strain>
    </source>
</reference>
<dbReference type="RefSeq" id="WP_189088737.1">
    <property type="nucleotide sequence ID" value="NZ_BMQL01000005.1"/>
</dbReference>
<dbReference type="PANTHER" id="PTHR36439:SF1">
    <property type="entry name" value="DUF1697 DOMAIN-CONTAINING PROTEIN"/>
    <property type="match status" value="1"/>
</dbReference>
<dbReference type="InterPro" id="IPR012545">
    <property type="entry name" value="DUF1697"/>
</dbReference>
<proteinExistence type="predicted"/>
<keyword evidence="2" id="KW-1185">Reference proteome</keyword>
<evidence type="ECO:0000313" key="2">
    <source>
        <dbReference type="Proteomes" id="UP000603865"/>
    </source>
</evidence>
<reference evidence="1" key="1">
    <citation type="journal article" date="2014" name="Int. J. Syst. Evol. Microbiol.">
        <title>Complete genome sequence of Corynebacterium casei LMG S-19264T (=DSM 44701T), isolated from a smear-ripened cheese.</title>
        <authorList>
            <consortium name="US DOE Joint Genome Institute (JGI-PGF)"/>
            <person name="Walter F."/>
            <person name="Albersmeier A."/>
            <person name="Kalinowski J."/>
            <person name="Ruckert C."/>
        </authorList>
    </citation>
    <scope>NUCLEOTIDE SEQUENCE</scope>
    <source>
        <strain evidence="1">JCM 31311</strain>
    </source>
</reference>
<gene>
    <name evidence="1" type="ORF">GCM10008957_13100</name>
</gene>
<dbReference type="PIRSF" id="PIRSF008502">
    <property type="entry name" value="UCP008502"/>
    <property type="match status" value="1"/>
</dbReference>
<dbReference type="AlphaFoldDB" id="A0A918C2J2"/>
<organism evidence="1 2">
    <name type="scientific">Deinococcus ruber</name>
    <dbReference type="NCBI Taxonomy" id="1848197"/>
    <lineage>
        <taxon>Bacteria</taxon>
        <taxon>Thermotogati</taxon>
        <taxon>Deinococcota</taxon>
        <taxon>Deinococci</taxon>
        <taxon>Deinococcales</taxon>
        <taxon>Deinococcaceae</taxon>
        <taxon>Deinococcus</taxon>
    </lineage>
</organism>
<comment type="caution">
    <text evidence="1">The sequence shown here is derived from an EMBL/GenBank/DDBJ whole genome shotgun (WGS) entry which is preliminary data.</text>
</comment>
<dbReference type="EMBL" id="BMQL01000005">
    <property type="protein sequence ID" value="GGR01674.1"/>
    <property type="molecule type" value="Genomic_DNA"/>
</dbReference>
<evidence type="ECO:0008006" key="3">
    <source>
        <dbReference type="Google" id="ProtNLM"/>
    </source>
</evidence>
<accession>A0A918C2J2</accession>
<dbReference type="SUPFAM" id="SSF160379">
    <property type="entry name" value="SP0830-like"/>
    <property type="match status" value="1"/>
</dbReference>
<protein>
    <recommendedName>
        <fullName evidence="3">DUF1697 domain-containing protein</fullName>
    </recommendedName>
</protein>
<dbReference type="Proteomes" id="UP000603865">
    <property type="component" value="Unassembled WGS sequence"/>
</dbReference>
<name>A0A918C2J2_9DEIO</name>
<dbReference type="Gene3D" id="3.30.70.1280">
    <property type="entry name" value="SP0830-like domains"/>
    <property type="match status" value="1"/>
</dbReference>